<feature type="transmembrane region" description="Helical" evidence="7">
    <location>
        <begin position="203"/>
        <end position="222"/>
    </location>
</feature>
<dbReference type="PANTHER" id="PTHR45649">
    <property type="entry name" value="AMINO-ACID PERMEASE BAT1"/>
    <property type="match status" value="1"/>
</dbReference>
<keyword evidence="11" id="KW-1185">Reference proteome</keyword>
<organism evidence="8 10">
    <name type="scientific">Cercospora beticola</name>
    <name type="common">Sugarbeet leaf spot fungus</name>
    <dbReference type="NCBI Taxonomy" id="122368"/>
    <lineage>
        <taxon>Eukaryota</taxon>
        <taxon>Fungi</taxon>
        <taxon>Dikarya</taxon>
        <taxon>Ascomycota</taxon>
        <taxon>Pezizomycotina</taxon>
        <taxon>Dothideomycetes</taxon>
        <taxon>Dothideomycetidae</taxon>
        <taxon>Mycosphaerellales</taxon>
        <taxon>Mycosphaerellaceae</taxon>
        <taxon>Cercospora</taxon>
    </lineage>
</organism>
<evidence type="ECO:0000256" key="4">
    <source>
        <dbReference type="ARBA" id="ARBA00022989"/>
    </source>
</evidence>
<dbReference type="Proteomes" id="UP000230605">
    <property type="component" value="Chromosome 3"/>
</dbReference>
<feature type="transmembrane region" description="Helical" evidence="7">
    <location>
        <begin position="481"/>
        <end position="502"/>
    </location>
</feature>
<name>A0A2G5I480_CERBT</name>
<accession>A0A2G5I480</accession>
<evidence type="ECO:0000256" key="2">
    <source>
        <dbReference type="ARBA" id="ARBA00022448"/>
    </source>
</evidence>
<dbReference type="Gene3D" id="1.20.1740.10">
    <property type="entry name" value="Amino acid/polyamine transporter I"/>
    <property type="match status" value="1"/>
</dbReference>
<sequence length="546" mass="58542">MSSEPKRRISALSGSGGAAGRNNSLSAQNADADLARMGYKSELPRSLSMLSILGLSFAIMAVPFGLSTTLYITLTDGQSVTIIWGWVLVSLISLSIAASLAEICAVYPTAGGVYYWSAMMSTKKYAPIASWITGWLNLVGNWTVTLSINFSGAQLILSAISLYHEDFVANAWQTILMFWAWMLICFLVNAFGSKYLDLINKICIYWTAASVVVIMIVLLTTTDNYRSGEFVFTHYDASASGWPDGWAFFVGLLQAAYTLTGYGLVASMCEEVQNPAREVPKAMVLSVAAAGVTGVIYLIPILFVLPDVQMLLDVASGQPIGTLFKTVTGSTGGGFGLLFLILGILFFAGVGALTAASRCTYAFARDGAIPGYRWLGSINSKLEIPLWGLVLSTVVDCLLGLIYFGSTAAFNSFTGVATICLSCGYGLPILVSVLRGRKMVKHSTFSLGKFGFAINILCLCWIGLAIVLFCMPVSLPVTASSMNYASVVFVAFATISLVWYLIHGRKHFTGPPVVADDEPTLEGKPHPADGDGELGVEVEKQTSYKL</sequence>
<dbReference type="GO" id="GO:0016020">
    <property type="term" value="C:membrane"/>
    <property type="evidence" value="ECO:0007669"/>
    <property type="project" value="UniProtKB-SubCell"/>
</dbReference>
<proteinExistence type="predicted"/>
<feature type="transmembrane region" description="Helical" evidence="7">
    <location>
        <begin position="384"/>
        <end position="404"/>
    </location>
</feature>
<feature type="transmembrane region" description="Helical" evidence="7">
    <location>
        <begin position="171"/>
        <end position="191"/>
    </location>
</feature>
<gene>
    <name evidence="8" type="ORF">CB0940_03591</name>
    <name evidence="9" type="ORF">RHO25_005390</name>
</gene>
<evidence type="ECO:0000256" key="1">
    <source>
        <dbReference type="ARBA" id="ARBA00004141"/>
    </source>
</evidence>
<reference evidence="8 10" key="1">
    <citation type="submission" date="2015-10" db="EMBL/GenBank/DDBJ databases">
        <title>The cercosporin biosynthetic gene cluster was horizontally transferred to several fungal lineages and shown to be expanded in Cercospora beticola based on microsynteny with recipient genomes.</title>
        <authorList>
            <person name="De Jonge R."/>
            <person name="Ebert M.K."/>
            <person name="Suttle J.C."/>
            <person name="Jurick Ii W.M."/>
            <person name="Secor G.A."/>
            <person name="Thomma B.P."/>
            <person name="Van De Peer Y."/>
            <person name="Bolton M.D."/>
        </authorList>
    </citation>
    <scope>NUCLEOTIDE SEQUENCE [LARGE SCALE GENOMIC DNA]</scope>
    <source>
        <strain evidence="8 10">09-40</strain>
    </source>
</reference>
<comment type="subcellular location">
    <subcellularLocation>
        <location evidence="1">Membrane</location>
        <topology evidence="1">Multi-pass membrane protein</topology>
    </subcellularLocation>
</comment>
<keyword evidence="3 7" id="KW-0812">Transmembrane</keyword>
<evidence type="ECO:0000256" key="7">
    <source>
        <dbReference type="SAM" id="Phobius"/>
    </source>
</evidence>
<dbReference type="EMBL" id="LKMD01000101">
    <property type="protein sequence ID" value="PIA99619.1"/>
    <property type="molecule type" value="Genomic_DNA"/>
</dbReference>
<evidence type="ECO:0000313" key="8">
    <source>
        <dbReference type="EMBL" id="PIA99619.1"/>
    </source>
</evidence>
<feature type="region of interest" description="Disordered" evidence="6">
    <location>
        <begin position="1"/>
        <end position="24"/>
    </location>
</feature>
<feature type="transmembrane region" description="Helical" evidence="7">
    <location>
        <begin position="83"/>
        <end position="116"/>
    </location>
</feature>
<reference evidence="9 11" key="2">
    <citation type="submission" date="2023-09" db="EMBL/GenBank/DDBJ databases">
        <title>Complete-Gapless Cercospora beticola genome.</title>
        <authorList>
            <person name="Wyatt N.A."/>
            <person name="Spanner R.E."/>
            <person name="Bolton M.D."/>
        </authorList>
    </citation>
    <scope>NUCLEOTIDE SEQUENCE [LARGE SCALE GENOMIC DNA]</scope>
    <source>
        <strain evidence="9">Cb09-40</strain>
    </source>
</reference>
<feature type="transmembrane region" description="Helical" evidence="7">
    <location>
        <begin position="452"/>
        <end position="475"/>
    </location>
</feature>
<dbReference type="PIRSF" id="PIRSF006060">
    <property type="entry name" value="AA_transporter"/>
    <property type="match status" value="1"/>
</dbReference>
<feature type="region of interest" description="Disordered" evidence="6">
    <location>
        <begin position="519"/>
        <end position="546"/>
    </location>
</feature>
<keyword evidence="4 7" id="KW-1133">Transmembrane helix</keyword>
<dbReference type="Proteomes" id="UP001302367">
    <property type="component" value="Chromosome 3"/>
</dbReference>
<evidence type="ECO:0000313" key="11">
    <source>
        <dbReference type="Proteomes" id="UP001302367"/>
    </source>
</evidence>
<feature type="transmembrane region" description="Helical" evidence="7">
    <location>
        <begin position="246"/>
        <end position="270"/>
    </location>
</feature>
<evidence type="ECO:0000256" key="3">
    <source>
        <dbReference type="ARBA" id="ARBA00022692"/>
    </source>
</evidence>
<protein>
    <submittedName>
        <fullName evidence="8">Polyamine transporter TPO5</fullName>
    </submittedName>
</protein>
<feature type="transmembrane region" description="Helical" evidence="7">
    <location>
        <begin position="337"/>
        <end position="363"/>
    </location>
</feature>
<keyword evidence="5 7" id="KW-0472">Membrane</keyword>
<evidence type="ECO:0000256" key="6">
    <source>
        <dbReference type="SAM" id="MobiDB-lite"/>
    </source>
</evidence>
<dbReference type="OrthoDB" id="3900342at2759"/>
<dbReference type="InterPro" id="IPR002293">
    <property type="entry name" value="AA/rel_permease1"/>
</dbReference>
<feature type="transmembrane region" description="Helical" evidence="7">
    <location>
        <begin position="128"/>
        <end position="151"/>
    </location>
</feature>
<evidence type="ECO:0000313" key="10">
    <source>
        <dbReference type="Proteomes" id="UP000230605"/>
    </source>
</evidence>
<evidence type="ECO:0000313" key="9">
    <source>
        <dbReference type="EMBL" id="WPB00770.1"/>
    </source>
</evidence>
<evidence type="ECO:0000256" key="5">
    <source>
        <dbReference type="ARBA" id="ARBA00023136"/>
    </source>
</evidence>
<feature type="compositionally biased region" description="Basic and acidic residues" evidence="6">
    <location>
        <begin position="537"/>
        <end position="546"/>
    </location>
</feature>
<dbReference type="AlphaFoldDB" id="A0A2G5I480"/>
<feature type="transmembrane region" description="Helical" evidence="7">
    <location>
        <begin position="282"/>
        <end position="305"/>
    </location>
</feature>
<dbReference type="GO" id="GO:0022857">
    <property type="term" value="F:transmembrane transporter activity"/>
    <property type="evidence" value="ECO:0007669"/>
    <property type="project" value="InterPro"/>
</dbReference>
<dbReference type="PANTHER" id="PTHR45649:SF3">
    <property type="entry name" value="POLYAMINE TRANSPORTER TPO5"/>
    <property type="match status" value="1"/>
</dbReference>
<dbReference type="EMBL" id="CP134186">
    <property type="protein sequence ID" value="WPB00770.1"/>
    <property type="molecule type" value="Genomic_DNA"/>
</dbReference>
<feature type="transmembrane region" description="Helical" evidence="7">
    <location>
        <begin position="410"/>
        <end position="431"/>
    </location>
</feature>
<dbReference type="Pfam" id="PF13520">
    <property type="entry name" value="AA_permease_2"/>
    <property type="match status" value="1"/>
</dbReference>
<keyword evidence="2" id="KW-0813">Transport</keyword>
<feature type="transmembrane region" description="Helical" evidence="7">
    <location>
        <begin position="47"/>
        <end position="71"/>
    </location>
</feature>